<dbReference type="EMBL" id="JAEUBG010001720">
    <property type="protein sequence ID" value="KAH3685943.1"/>
    <property type="molecule type" value="Genomic_DNA"/>
</dbReference>
<dbReference type="InterPro" id="IPR027417">
    <property type="entry name" value="P-loop_NTPase"/>
</dbReference>
<sequence length="308" mass="35008">MSSQTQSSAVLLQRVLSLKEASPLILVLDTIFQSSHTLLSEINHRISTSHPANTVNKQFFSFETTALSPGLSDFEFHDVSCLCIKQVIELISSKINPSVKNLILIDSINYVENVHLSKFINEIIQSENITILTTYHTSLPEFENNYQSNQQGVYPSSYSLLTFIASTILEILPHTPNTHMQDDEESLLKDRTLLQSKGYNNTDFITLHLTNKRKSGRSVNYPFTLNLRNHEAYPLVKQQTPTESDEDLLKGLTTFNLTTSAKQKIVKDQVELPYFQAQELMGEAAGAIVYQYEKDDDYDEEDPYEDPF</sequence>
<keyword evidence="10" id="KW-1185">Reference proteome</keyword>
<dbReference type="GO" id="GO:0005634">
    <property type="term" value="C:nucleus"/>
    <property type="evidence" value="ECO:0007669"/>
    <property type="project" value="UniProtKB-SubCell"/>
</dbReference>
<name>A0A9P8Q7Z1_WICPI</name>
<evidence type="ECO:0000256" key="8">
    <source>
        <dbReference type="ARBA" id="ARBA00023242"/>
    </source>
</evidence>
<evidence type="ECO:0000313" key="9">
    <source>
        <dbReference type="EMBL" id="KAH3685943.1"/>
    </source>
</evidence>
<dbReference type="PANTHER" id="PTHR15641:SF1">
    <property type="entry name" value="ELONGATOR COMPLEX PROTEIN 5"/>
    <property type="match status" value="1"/>
</dbReference>
<dbReference type="PANTHER" id="PTHR15641">
    <property type="entry name" value="ELONGATOR COMPLEX PROTEIN 5"/>
    <property type="match status" value="1"/>
</dbReference>
<gene>
    <name evidence="9" type="ORF">WICPIJ_003065</name>
</gene>
<evidence type="ECO:0000256" key="3">
    <source>
        <dbReference type="ARBA" id="ARBA00005043"/>
    </source>
</evidence>
<dbReference type="Proteomes" id="UP000774326">
    <property type="component" value="Unassembled WGS sequence"/>
</dbReference>
<organism evidence="9 10">
    <name type="scientific">Wickerhamomyces pijperi</name>
    <name type="common">Yeast</name>
    <name type="synonym">Pichia pijperi</name>
    <dbReference type="NCBI Taxonomy" id="599730"/>
    <lineage>
        <taxon>Eukaryota</taxon>
        <taxon>Fungi</taxon>
        <taxon>Dikarya</taxon>
        <taxon>Ascomycota</taxon>
        <taxon>Saccharomycotina</taxon>
        <taxon>Saccharomycetes</taxon>
        <taxon>Phaffomycetales</taxon>
        <taxon>Wickerhamomycetaceae</taxon>
        <taxon>Wickerhamomyces</taxon>
    </lineage>
</organism>
<reference evidence="9" key="1">
    <citation type="journal article" date="2021" name="Open Biol.">
        <title>Shared evolutionary footprints suggest mitochondrial oxidative damage underlies multiple complex I losses in fungi.</title>
        <authorList>
            <person name="Schikora-Tamarit M.A."/>
            <person name="Marcet-Houben M."/>
            <person name="Nosek J."/>
            <person name="Gabaldon T."/>
        </authorList>
    </citation>
    <scope>NUCLEOTIDE SEQUENCE</scope>
    <source>
        <strain evidence="9">CBS2887</strain>
    </source>
</reference>
<reference evidence="9" key="2">
    <citation type="submission" date="2021-01" db="EMBL/GenBank/DDBJ databases">
        <authorList>
            <person name="Schikora-Tamarit M.A."/>
        </authorList>
    </citation>
    <scope>NUCLEOTIDE SEQUENCE</scope>
    <source>
        <strain evidence="9">CBS2887</strain>
    </source>
</reference>
<evidence type="ECO:0000256" key="2">
    <source>
        <dbReference type="ARBA" id="ARBA00004496"/>
    </source>
</evidence>
<dbReference type="GO" id="GO:0005829">
    <property type="term" value="C:cytosol"/>
    <property type="evidence" value="ECO:0007669"/>
    <property type="project" value="TreeGrafter"/>
</dbReference>
<dbReference type="GO" id="GO:0033588">
    <property type="term" value="C:elongator holoenzyme complex"/>
    <property type="evidence" value="ECO:0007669"/>
    <property type="project" value="InterPro"/>
</dbReference>
<dbReference type="OrthoDB" id="166907at2759"/>
<keyword evidence="7" id="KW-0819">tRNA processing</keyword>
<keyword evidence="8" id="KW-0539">Nucleus</keyword>
<evidence type="ECO:0000256" key="6">
    <source>
        <dbReference type="ARBA" id="ARBA00022490"/>
    </source>
</evidence>
<evidence type="ECO:0000256" key="1">
    <source>
        <dbReference type="ARBA" id="ARBA00004123"/>
    </source>
</evidence>
<dbReference type="Pfam" id="PF10483">
    <property type="entry name" value="Elong_Iki1"/>
    <property type="match status" value="1"/>
</dbReference>
<dbReference type="AlphaFoldDB" id="A0A9P8Q7Z1"/>
<dbReference type="GO" id="GO:0000049">
    <property type="term" value="F:tRNA binding"/>
    <property type="evidence" value="ECO:0007669"/>
    <property type="project" value="TreeGrafter"/>
</dbReference>
<evidence type="ECO:0000256" key="7">
    <source>
        <dbReference type="ARBA" id="ARBA00022694"/>
    </source>
</evidence>
<comment type="caution">
    <text evidence="9">The sequence shown here is derived from an EMBL/GenBank/DDBJ whole genome shotgun (WGS) entry which is preliminary data.</text>
</comment>
<keyword evidence="6" id="KW-0963">Cytoplasm</keyword>
<protein>
    <recommendedName>
        <fullName evidence="5">Elongator complex protein 5</fullName>
    </recommendedName>
</protein>
<dbReference type="Gene3D" id="3.40.50.300">
    <property type="entry name" value="P-loop containing nucleotide triphosphate hydrolases"/>
    <property type="match status" value="1"/>
</dbReference>
<proteinExistence type="inferred from homology"/>
<comment type="pathway">
    <text evidence="3">tRNA modification; 5-methoxycarbonylmethyl-2-thiouridine-tRNA biosynthesis.</text>
</comment>
<comment type="similarity">
    <text evidence="4">Belongs to the ELP5 family.</text>
</comment>
<evidence type="ECO:0000256" key="5">
    <source>
        <dbReference type="ARBA" id="ARBA00020264"/>
    </source>
</evidence>
<evidence type="ECO:0000313" key="10">
    <source>
        <dbReference type="Proteomes" id="UP000774326"/>
    </source>
</evidence>
<dbReference type="CDD" id="cd19496">
    <property type="entry name" value="Elp5"/>
    <property type="match status" value="1"/>
</dbReference>
<dbReference type="GO" id="GO:0002098">
    <property type="term" value="P:tRNA wobble uridine modification"/>
    <property type="evidence" value="ECO:0007669"/>
    <property type="project" value="InterPro"/>
</dbReference>
<evidence type="ECO:0000256" key="4">
    <source>
        <dbReference type="ARBA" id="ARBA00009567"/>
    </source>
</evidence>
<accession>A0A9P8Q7Z1</accession>
<comment type="subcellular location">
    <subcellularLocation>
        <location evidence="2">Cytoplasm</location>
    </subcellularLocation>
    <subcellularLocation>
        <location evidence="1">Nucleus</location>
    </subcellularLocation>
</comment>
<dbReference type="InterPro" id="IPR019519">
    <property type="entry name" value="Elp5"/>
</dbReference>